<dbReference type="Proteomes" id="UP001168528">
    <property type="component" value="Unassembled WGS sequence"/>
</dbReference>
<keyword evidence="3" id="KW-1185">Reference proteome</keyword>
<gene>
    <name evidence="2" type="ORF">Q0590_36730</name>
</gene>
<dbReference type="InterPro" id="IPR054191">
    <property type="entry name" value="DUF6896"/>
</dbReference>
<dbReference type="Pfam" id="PF21837">
    <property type="entry name" value="DUF6896"/>
    <property type="match status" value="1"/>
</dbReference>
<dbReference type="EMBL" id="JAUKPO010000108">
    <property type="protein sequence ID" value="MDO1451873.1"/>
    <property type="molecule type" value="Genomic_DNA"/>
</dbReference>
<sequence length="150" mass="17903">MEENKEIVNLLYQYLVDVKKVVKDLKLESKVDKEGLSWIGELPKSGKIEEKGIAYQFHGVGCLVEWQNKSIDFDFNFRYEQYDSVFGIDTWFAAYYLESLKLPQYSKLDENESRVRAVLDKLVKQGQIIKEEHYYYFKEDYELLQESKEE</sequence>
<evidence type="ECO:0000313" key="3">
    <source>
        <dbReference type="Proteomes" id="UP001168528"/>
    </source>
</evidence>
<proteinExistence type="predicted"/>
<accession>A0ABT8RKF6</accession>
<comment type="caution">
    <text evidence="2">The sequence shown here is derived from an EMBL/GenBank/DDBJ whole genome shotgun (WGS) entry which is preliminary data.</text>
</comment>
<evidence type="ECO:0000259" key="1">
    <source>
        <dbReference type="Pfam" id="PF21837"/>
    </source>
</evidence>
<reference evidence="2" key="1">
    <citation type="submission" date="2023-07" db="EMBL/GenBank/DDBJ databases">
        <title>The genome sequence of Rhodocytophaga aerolata KACC 12507.</title>
        <authorList>
            <person name="Zhang X."/>
        </authorList>
    </citation>
    <scope>NUCLEOTIDE SEQUENCE</scope>
    <source>
        <strain evidence="2">KACC 12507</strain>
    </source>
</reference>
<organism evidence="2 3">
    <name type="scientific">Rhodocytophaga aerolata</name>
    <dbReference type="NCBI Taxonomy" id="455078"/>
    <lineage>
        <taxon>Bacteria</taxon>
        <taxon>Pseudomonadati</taxon>
        <taxon>Bacteroidota</taxon>
        <taxon>Cytophagia</taxon>
        <taxon>Cytophagales</taxon>
        <taxon>Rhodocytophagaceae</taxon>
        <taxon>Rhodocytophaga</taxon>
    </lineage>
</organism>
<protein>
    <recommendedName>
        <fullName evidence="1">DUF6896 domain-containing protein</fullName>
    </recommendedName>
</protein>
<dbReference type="RefSeq" id="WP_302042668.1">
    <property type="nucleotide sequence ID" value="NZ_JAUKPO010000108.1"/>
</dbReference>
<feature type="domain" description="DUF6896" evidence="1">
    <location>
        <begin position="8"/>
        <end position="136"/>
    </location>
</feature>
<name>A0ABT8RKF6_9BACT</name>
<evidence type="ECO:0000313" key="2">
    <source>
        <dbReference type="EMBL" id="MDO1451873.1"/>
    </source>
</evidence>